<dbReference type="Gene3D" id="1.20.1250.20">
    <property type="entry name" value="MFS general substrate transporter like domains"/>
    <property type="match status" value="1"/>
</dbReference>
<dbReference type="PROSITE" id="PS50850">
    <property type="entry name" value="MFS"/>
    <property type="match status" value="1"/>
</dbReference>
<dbReference type="InterPro" id="IPR036259">
    <property type="entry name" value="MFS_trans_sf"/>
</dbReference>
<dbReference type="InterPro" id="IPR050327">
    <property type="entry name" value="Proton-linked_MCT"/>
</dbReference>
<keyword evidence="6" id="KW-1185">Reference proteome</keyword>
<dbReference type="InterPro" id="IPR020846">
    <property type="entry name" value="MFS_dom"/>
</dbReference>
<evidence type="ECO:0000256" key="3">
    <source>
        <dbReference type="SAM" id="Phobius"/>
    </source>
</evidence>
<dbReference type="SUPFAM" id="SSF103473">
    <property type="entry name" value="MFS general substrate transporter"/>
    <property type="match status" value="1"/>
</dbReference>
<feature type="transmembrane region" description="Helical" evidence="3">
    <location>
        <begin position="245"/>
        <end position="264"/>
    </location>
</feature>
<feature type="transmembrane region" description="Helical" evidence="3">
    <location>
        <begin position="156"/>
        <end position="174"/>
    </location>
</feature>
<feature type="transmembrane region" description="Helical" evidence="3">
    <location>
        <begin position="181"/>
        <end position="208"/>
    </location>
</feature>
<keyword evidence="3" id="KW-0812">Transmembrane</keyword>
<feature type="transmembrane region" description="Helical" evidence="3">
    <location>
        <begin position="388"/>
        <end position="409"/>
    </location>
</feature>
<proteinExistence type="predicted"/>
<dbReference type="InterPro" id="IPR011701">
    <property type="entry name" value="MFS"/>
</dbReference>
<gene>
    <name evidence="5" type="ORF">OS493_021672</name>
</gene>
<feature type="transmembrane region" description="Helical" evidence="3">
    <location>
        <begin position="214"/>
        <end position="233"/>
    </location>
</feature>
<evidence type="ECO:0000313" key="5">
    <source>
        <dbReference type="EMBL" id="KAJ7330743.1"/>
    </source>
</evidence>
<evidence type="ECO:0000313" key="6">
    <source>
        <dbReference type="Proteomes" id="UP001163046"/>
    </source>
</evidence>
<dbReference type="PANTHER" id="PTHR11360">
    <property type="entry name" value="MONOCARBOXYLATE TRANSPORTER"/>
    <property type="match status" value="1"/>
</dbReference>
<organism evidence="5 6">
    <name type="scientific">Desmophyllum pertusum</name>
    <dbReference type="NCBI Taxonomy" id="174260"/>
    <lineage>
        <taxon>Eukaryota</taxon>
        <taxon>Metazoa</taxon>
        <taxon>Cnidaria</taxon>
        <taxon>Anthozoa</taxon>
        <taxon>Hexacorallia</taxon>
        <taxon>Scleractinia</taxon>
        <taxon>Caryophylliina</taxon>
        <taxon>Caryophylliidae</taxon>
        <taxon>Desmophyllum</taxon>
    </lineage>
</organism>
<dbReference type="AlphaFoldDB" id="A0A9X0CG42"/>
<dbReference type="EMBL" id="MU827791">
    <property type="protein sequence ID" value="KAJ7330743.1"/>
    <property type="molecule type" value="Genomic_DNA"/>
</dbReference>
<evidence type="ECO:0000259" key="4">
    <source>
        <dbReference type="PROSITE" id="PS50850"/>
    </source>
</evidence>
<dbReference type="GO" id="GO:0016020">
    <property type="term" value="C:membrane"/>
    <property type="evidence" value="ECO:0007669"/>
    <property type="project" value="UniProtKB-SubCell"/>
</dbReference>
<sequence>MLHVYRLPVLSASWNTKRDVLPTAPRELATQVNACVKGQLVYSTTRPGTHQELVPEFTVPSAIKFKAAYDMARICTSKMPHNQDGPWAWLVCFSAMMSWTAAVGFVFSFGIFFPVFMEYFNEDRERTAWIGSLAIALLFFTGSISGLLVSKFGCRVTSLLGAMICAASLAMASLSKNIVTLYVLYSILFGIGTSFIFNTGLVIVSSYFTKRRSLALGFVSAGQGLGVLIQGPLLQTLVDNYGWKITYRIMAGVMFGICLLGVTYDPNVKTEGHLENVDQLTSNDEPRQGRQGRRRVFLDLSVWKVPAYVVITFSCAIAEFGHLFHKFTCYNDMIVFAVFYGFLRWMFHHHLKHNPHDVCRRSEEAGRSGLEYAILVYLFGQRSTYCSAFYLAGSTVMLGAAIPFILLFINRERAHHGDEQDQALHPRPSKRQTAKSDSQESELPFYDNPSFVGNLGTT</sequence>
<reference evidence="5" key="1">
    <citation type="submission" date="2023-01" db="EMBL/GenBank/DDBJ databases">
        <title>Genome assembly of the deep-sea coral Lophelia pertusa.</title>
        <authorList>
            <person name="Herrera S."/>
            <person name="Cordes E."/>
        </authorList>
    </citation>
    <scope>NUCLEOTIDE SEQUENCE</scope>
    <source>
        <strain evidence="5">USNM1676648</strain>
        <tissue evidence="5">Polyp</tissue>
    </source>
</reference>
<dbReference type="PANTHER" id="PTHR11360:SF251">
    <property type="entry name" value="MAJOR FACILITATOR SUPERFAMILY (MFS) PROFILE DOMAIN-CONTAINING PROTEIN"/>
    <property type="match status" value="1"/>
</dbReference>
<dbReference type="Pfam" id="PF07690">
    <property type="entry name" value="MFS_1"/>
    <property type="match status" value="1"/>
</dbReference>
<evidence type="ECO:0000256" key="1">
    <source>
        <dbReference type="ARBA" id="ARBA00004141"/>
    </source>
</evidence>
<feature type="transmembrane region" description="Helical" evidence="3">
    <location>
        <begin position="305"/>
        <end position="324"/>
    </location>
</feature>
<comment type="subcellular location">
    <subcellularLocation>
        <location evidence="1">Membrane</location>
        <topology evidence="1">Multi-pass membrane protein</topology>
    </subcellularLocation>
</comment>
<feature type="transmembrane region" description="Helical" evidence="3">
    <location>
        <begin position="128"/>
        <end position="150"/>
    </location>
</feature>
<dbReference type="GO" id="GO:0022857">
    <property type="term" value="F:transmembrane transporter activity"/>
    <property type="evidence" value="ECO:0007669"/>
    <property type="project" value="InterPro"/>
</dbReference>
<keyword evidence="3" id="KW-1133">Transmembrane helix</keyword>
<name>A0A9X0CG42_9CNID</name>
<evidence type="ECO:0000256" key="2">
    <source>
        <dbReference type="SAM" id="MobiDB-lite"/>
    </source>
</evidence>
<feature type="region of interest" description="Disordered" evidence="2">
    <location>
        <begin position="418"/>
        <end position="458"/>
    </location>
</feature>
<feature type="transmembrane region" description="Helical" evidence="3">
    <location>
        <begin position="87"/>
        <end position="116"/>
    </location>
</feature>
<dbReference type="OrthoDB" id="5667at2759"/>
<accession>A0A9X0CG42</accession>
<dbReference type="Proteomes" id="UP001163046">
    <property type="component" value="Unassembled WGS sequence"/>
</dbReference>
<comment type="caution">
    <text evidence="5">The sequence shown here is derived from an EMBL/GenBank/DDBJ whole genome shotgun (WGS) entry which is preliminary data.</text>
</comment>
<keyword evidence="3" id="KW-0472">Membrane</keyword>
<feature type="domain" description="Major facilitator superfamily (MFS) profile" evidence="4">
    <location>
        <begin position="88"/>
        <end position="458"/>
    </location>
</feature>
<protein>
    <recommendedName>
        <fullName evidence="4">Major facilitator superfamily (MFS) profile domain-containing protein</fullName>
    </recommendedName>
</protein>